<gene>
    <name evidence="4" type="ORF">EDB81DRAFT_912122</name>
</gene>
<dbReference type="Proteomes" id="UP000738349">
    <property type="component" value="Unassembled WGS sequence"/>
</dbReference>
<evidence type="ECO:0000256" key="2">
    <source>
        <dbReference type="SAM" id="MobiDB-lite"/>
    </source>
</evidence>
<evidence type="ECO:0000256" key="1">
    <source>
        <dbReference type="ARBA" id="ARBA00023002"/>
    </source>
</evidence>
<organism evidence="4 5">
    <name type="scientific">Dactylonectria macrodidyma</name>
    <dbReference type="NCBI Taxonomy" id="307937"/>
    <lineage>
        <taxon>Eukaryota</taxon>
        <taxon>Fungi</taxon>
        <taxon>Dikarya</taxon>
        <taxon>Ascomycota</taxon>
        <taxon>Pezizomycotina</taxon>
        <taxon>Sordariomycetes</taxon>
        <taxon>Hypocreomycetidae</taxon>
        <taxon>Hypocreales</taxon>
        <taxon>Nectriaceae</taxon>
        <taxon>Dactylonectria</taxon>
    </lineage>
</organism>
<reference evidence="4" key="1">
    <citation type="journal article" date="2021" name="Nat. Commun.">
        <title>Genetic determinants of endophytism in the Arabidopsis root mycobiome.</title>
        <authorList>
            <person name="Mesny F."/>
            <person name="Miyauchi S."/>
            <person name="Thiergart T."/>
            <person name="Pickel B."/>
            <person name="Atanasova L."/>
            <person name="Karlsson M."/>
            <person name="Huettel B."/>
            <person name="Barry K.W."/>
            <person name="Haridas S."/>
            <person name="Chen C."/>
            <person name="Bauer D."/>
            <person name="Andreopoulos W."/>
            <person name="Pangilinan J."/>
            <person name="LaButti K."/>
            <person name="Riley R."/>
            <person name="Lipzen A."/>
            <person name="Clum A."/>
            <person name="Drula E."/>
            <person name="Henrissat B."/>
            <person name="Kohler A."/>
            <person name="Grigoriev I.V."/>
            <person name="Martin F.M."/>
            <person name="Hacquard S."/>
        </authorList>
    </citation>
    <scope>NUCLEOTIDE SEQUENCE</scope>
    <source>
        <strain evidence="4">MPI-CAGE-AT-0147</strain>
    </source>
</reference>
<keyword evidence="5" id="KW-1185">Reference proteome</keyword>
<dbReference type="GO" id="GO:0051287">
    <property type="term" value="F:NAD binding"/>
    <property type="evidence" value="ECO:0007669"/>
    <property type="project" value="InterPro"/>
</dbReference>
<proteinExistence type="predicted"/>
<dbReference type="Gene3D" id="3.40.50.720">
    <property type="entry name" value="NAD(P)-binding Rossmann-like Domain"/>
    <property type="match status" value="1"/>
</dbReference>
<dbReference type="PANTHER" id="PTHR42938:SF9">
    <property type="entry name" value="FORMATE DEHYDROGENASE 1"/>
    <property type="match status" value="1"/>
</dbReference>
<accession>A0A9P9IKV2</accession>
<comment type="caution">
    <text evidence="4">The sequence shown here is derived from an EMBL/GenBank/DDBJ whole genome shotgun (WGS) entry which is preliminary data.</text>
</comment>
<feature type="domain" description="D-isomer specific 2-hydroxyacid dehydrogenase NAD-binding" evidence="3">
    <location>
        <begin position="2"/>
        <end position="75"/>
    </location>
</feature>
<dbReference type="SUPFAM" id="SSF51735">
    <property type="entry name" value="NAD(P)-binding Rossmann-fold domains"/>
    <property type="match status" value="1"/>
</dbReference>
<evidence type="ECO:0000259" key="3">
    <source>
        <dbReference type="Pfam" id="PF02826"/>
    </source>
</evidence>
<dbReference type="PROSITE" id="PS00670">
    <property type="entry name" value="D_2_HYDROXYACID_DH_2"/>
    <property type="match status" value="1"/>
</dbReference>
<evidence type="ECO:0000313" key="4">
    <source>
        <dbReference type="EMBL" id="KAH7124186.1"/>
    </source>
</evidence>
<dbReference type="PANTHER" id="PTHR42938">
    <property type="entry name" value="FORMATE DEHYDROGENASE 1"/>
    <property type="match status" value="1"/>
</dbReference>
<dbReference type="InterPro" id="IPR029753">
    <property type="entry name" value="D-isomer_DH_CS"/>
</dbReference>
<name>A0A9P9IKV2_9HYPO</name>
<keyword evidence="1" id="KW-0560">Oxidoreductase</keyword>
<feature type="compositionally biased region" description="Low complexity" evidence="2">
    <location>
        <begin position="139"/>
        <end position="159"/>
    </location>
</feature>
<dbReference type="InterPro" id="IPR006140">
    <property type="entry name" value="D-isomer_DH_NAD-bd"/>
</dbReference>
<dbReference type="EMBL" id="JAGMUV010000022">
    <property type="protein sequence ID" value="KAH7124186.1"/>
    <property type="molecule type" value="Genomic_DNA"/>
</dbReference>
<protein>
    <submittedName>
        <fullName evidence="4">D-isomer specific 2-hydroxyacid dehydrogenase</fullName>
    </submittedName>
</protein>
<dbReference type="GO" id="GO:0008863">
    <property type="term" value="F:formate dehydrogenase (NAD+) activity"/>
    <property type="evidence" value="ECO:0007669"/>
    <property type="project" value="TreeGrafter"/>
</dbReference>
<dbReference type="InterPro" id="IPR036291">
    <property type="entry name" value="NAD(P)-bd_dom_sf"/>
</dbReference>
<feature type="region of interest" description="Disordered" evidence="2">
    <location>
        <begin position="139"/>
        <end position="191"/>
    </location>
</feature>
<dbReference type="GO" id="GO:0005829">
    <property type="term" value="C:cytosol"/>
    <property type="evidence" value="ECO:0007669"/>
    <property type="project" value="TreeGrafter"/>
</dbReference>
<dbReference type="AlphaFoldDB" id="A0A9P9IKV2"/>
<evidence type="ECO:0000313" key="5">
    <source>
        <dbReference type="Proteomes" id="UP000738349"/>
    </source>
</evidence>
<dbReference type="OrthoDB" id="418179at2759"/>
<sequence length="191" mass="21797">MGERVLRRLKPFDCEELLYYDYQPLSAEKEVEIGCRRVDTLELLAQCDIVIINCPLHEKTKGIFNKDPISKMKKSYQTGWIGWNSLMMMEDLVPPFYLDPGALRTIKVDHIHSTDFPIRPIRLTRALTLLTLPVVPSSRRMLPRPSSLTTSSATAVTSGPPSPRPETSPAHRQNPLRRRQCHGPSHVWQLS</sequence>
<dbReference type="Pfam" id="PF02826">
    <property type="entry name" value="2-Hacid_dh_C"/>
    <property type="match status" value="1"/>
</dbReference>